<evidence type="ECO:0000313" key="2">
    <source>
        <dbReference type="Proteomes" id="UP000244649"/>
    </source>
</evidence>
<proteinExistence type="predicted"/>
<comment type="caution">
    <text evidence="1">The sequence shown here is derived from an EMBL/GenBank/DDBJ whole genome shotgun (WGS) entry which is preliminary data.</text>
</comment>
<organism evidence="1 2">
    <name type="scientific">Microbacterium testaceum</name>
    <name type="common">Aureobacterium testaceum</name>
    <name type="synonym">Brevibacterium testaceum</name>
    <dbReference type="NCBI Taxonomy" id="2033"/>
    <lineage>
        <taxon>Bacteria</taxon>
        <taxon>Bacillati</taxon>
        <taxon>Actinomycetota</taxon>
        <taxon>Actinomycetes</taxon>
        <taxon>Micrococcales</taxon>
        <taxon>Microbacteriaceae</taxon>
        <taxon>Microbacterium</taxon>
    </lineage>
</organism>
<accession>A0A2T7WHE7</accession>
<name>A0A2T7WHE7_MICTE</name>
<dbReference type="Proteomes" id="UP000244649">
    <property type="component" value="Unassembled WGS sequence"/>
</dbReference>
<reference evidence="1 2" key="1">
    <citation type="submission" date="2018-04" db="EMBL/GenBank/DDBJ databases">
        <authorList>
            <person name="Go L.Y."/>
            <person name="Mitchell J.A."/>
        </authorList>
    </citation>
    <scope>NUCLEOTIDE SEQUENCE [LARGE SCALE GENOMIC DNA]</scope>
    <source>
        <strain evidence="1 2">TPD7010</strain>
    </source>
</reference>
<protein>
    <submittedName>
        <fullName evidence="1">Uncharacterized protein</fullName>
    </submittedName>
</protein>
<dbReference type="AlphaFoldDB" id="A0A2T7WHE7"/>
<gene>
    <name evidence="1" type="ORF">DC432_10110</name>
</gene>
<evidence type="ECO:0000313" key="1">
    <source>
        <dbReference type="EMBL" id="PVE70665.1"/>
    </source>
</evidence>
<feature type="non-terminal residue" evidence="1">
    <location>
        <position position="268"/>
    </location>
</feature>
<dbReference type="RefSeq" id="WP_133177916.1">
    <property type="nucleotide sequence ID" value="NZ_QDFT01000022.1"/>
</dbReference>
<sequence length="268" mass="29306">MTVLRRTVDTPLPLMPAAAVTHSTRSVRRGDIIQVMRGVYAPRDAWQTLPPWQQYLARVRAHLLNAPGDVLCLESAAALHGLTVVGAAHDIHVLGSASATARTVGGVRVHTSAHPDRVIEEVDGIRLTSIADTCIDVARTRHPAIALAVADAAARVDERCTALTLVTLNEERASARGRRRARWALHRADPAAESPLESLSRAVAEWAGFAEPELQVWFGAEAGDGDRVDLWWPQLRIAGEADGLLKYDGRFGDPRVAIKKREDRDRRL</sequence>
<dbReference type="EMBL" id="QDFT01000022">
    <property type="protein sequence ID" value="PVE70665.1"/>
    <property type="molecule type" value="Genomic_DNA"/>
</dbReference>